<accession>A0A7J6SJG0</accession>
<dbReference type="InterPro" id="IPR013783">
    <property type="entry name" value="Ig-like_fold"/>
</dbReference>
<proteinExistence type="predicted"/>
<dbReference type="Pfam" id="PF22544">
    <property type="entry name" value="HYDIN_VesB_CFA65-like_Ig"/>
    <property type="match status" value="1"/>
</dbReference>
<dbReference type="GO" id="GO:0060271">
    <property type="term" value="P:cilium assembly"/>
    <property type="evidence" value="ECO:0007669"/>
    <property type="project" value="TreeGrafter"/>
</dbReference>
<evidence type="ECO:0000256" key="2">
    <source>
        <dbReference type="ARBA" id="ARBA00004496"/>
    </source>
</evidence>
<evidence type="ECO:0000256" key="5">
    <source>
        <dbReference type="ARBA" id="ARBA00023273"/>
    </source>
</evidence>
<evidence type="ECO:0000259" key="7">
    <source>
        <dbReference type="Pfam" id="PF22544"/>
    </source>
</evidence>
<dbReference type="GO" id="GO:0005737">
    <property type="term" value="C:cytoplasm"/>
    <property type="evidence" value="ECO:0007669"/>
    <property type="project" value="UniProtKB-SubCell"/>
</dbReference>
<feature type="region of interest" description="Disordered" evidence="6">
    <location>
        <begin position="374"/>
        <end position="400"/>
    </location>
</feature>
<feature type="region of interest" description="Disordered" evidence="6">
    <location>
        <begin position="596"/>
        <end position="615"/>
    </location>
</feature>
<sequence>MGVAIGNVGMTADELKQNSLMSINFLVSLLKKNWNNVKTLHIKIGELYGGSHADLDIMTVDTVSEKTAEMNGSAVASSSSSSPQEVSGGQHWRTFVDHSTESGVVDKGRSAPVEVETVSSSMGFGTMPNLWKAEEPLQPPIQRSATYTSSDAFGSMGDLRDTRASIQSAPGVSTMQYGRNSFFTADSPAMELRGYNGVNDSIRKSTTMGRGFDSARHGTPARAATRSLLDEAPARGAATYSHAPRDTFFGGSRSVTDGRRSGLEFETGQIGFGGVNQMESRTLSFDDDGDSLNWGAQSIPPTPASFASLDTTTRHGGWEQIASGEPTRTPAPSGESADLTGWAVAVDEESVVGETDENGLREWTKATDSFSRAGSSRSVATRDNGVSCDSPWRRSATTPSDARFDLGYDDAHEWPRAPFDTPMSTSAWGDSPADGWPGTVARSLDFSTAGDLSNANGRARHHRHHHRHSKHRHKVSLSPPIDLGSDDKPLTRSALQPWKPPQAPKHDGHQGSISAQLKRVSTSITGQWDAFKVSVLGRRSSRGEGLRQSSFCSEMEDYLYLLEMTEHIPSVREMVIEPWAKYFAFKMELPEVAQEEEESLDSVENLPSAVEDTRPAEPKKERRVFVSILSYPGTLPRPNSLEVRLVRSDQSEILSMAFASRGEPLSVEVPADAPPNFLIELIFGGCELVARYQWAAAIACPGAPLEALLEKRGRPEDQFDLGEDPQKSIFASFKIAFVTDQNFRQSVSSPMDCGKAFGEKGVPAEGCSIGSRMSPANFLFDTESPEMEEFSFSKREDNGSRNLEVRIQSESSTVPPGDSVSVRVEVRATDPAREGGPFETFYDVHLGGRNTPARLHLMGTFVKQELEMVVEGADPGTVDFGQVYCGLRKTVKLRLVNKGPLNLPFSSSLVEADETPPGVIEVSPINGVVKAFDTATIHVSFRPPKYVERKGFKCTRAAQEIINRYQCQVKVESKDLLDYQLTLPVVGSSIVPTLSVAPSSLDFGGCPVGDRRDIVLTLRNEHASLPIDWAVPNVSHINVRPASGKIGPLSTQEVVVTFSPKSLGNHQRDIHVMYCNRLYSVVVYAIGWGEVAGGPGQKQRHGLEAIPEDFAPHYKFVDQDEVKAQRAAATAVVKGGARPITLTRIMKSKSTSMDHAESSMLLRSVLLERTGDTTQYALSPSGMQEHIRNKKFYNESIRKAAREGKKARSGGEVDIFGAGDVDLGMYRKLRSPRLSVDEILHDELYELKLFDGGGEGHRGVTGLRYQHDGMELLSKKHEPAPLTQVEAAPVTTDVSALEINSGVGGDDPCESHEAV</sequence>
<feature type="domain" description="HYDIN/VesB/CFA65-like Ig-like" evidence="7">
    <location>
        <begin position="992"/>
        <end position="1074"/>
    </location>
</feature>
<dbReference type="Gene3D" id="2.60.40.10">
    <property type="entry name" value="Immunoglobulins"/>
    <property type="match status" value="2"/>
</dbReference>
<keyword evidence="4" id="KW-0969">Cilium</keyword>
<evidence type="ECO:0000256" key="1">
    <source>
        <dbReference type="ARBA" id="ARBA00004138"/>
    </source>
</evidence>
<keyword evidence="5" id="KW-0966">Cell projection</keyword>
<feature type="region of interest" description="Disordered" evidence="6">
    <location>
        <begin position="448"/>
        <end position="514"/>
    </location>
</feature>
<dbReference type="Proteomes" id="UP000553632">
    <property type="component" value="Unassembled WGS sequence"/>
</dbReference>
<feature type="region of interest" description="Disordered" evidence="6">
    <location>
        <begin position="69"/>
        <end position="90"/>
    </location>
</feature>
<protein>
    <submittedName>
        <fullName evidence="8">Chromosome X 22</fullName>
    </submittedName>
</protein>
<comment type="subcellular location">
    <subcellularLocation>
        <location evidence="1">Cell projection</location>
        <location evidence="1">Cilium</location>
    </subcellularLocation>
    <subcellularLocation>
        <location evidence="2">Cytoplasm</location>
    </subcellularLocation>
</comment>
<dbReference type="Gene3D" id="3.30.190.20">
    <property type="match status" value="1"/>
</dbReference>
<evidence type="ECO:0000256" key="6">
    <source>
        <dbReference type="SAM" id="MobiDB-lite"/>
    </source>
</evidence>
<name>A0A7J6SJG0_PEROL</name>
<dbReference type="PANTHER" id="PTHR45912">
    <property type="entry name" value="CILIA- AND FLAGELLA-ASSOCIATED PROTEIN 47"/>
    <property type="match status" value="1"/>
</dbReference>
<dbReference type="GO" id="GO:0005929">
    <property type="term" value="C:cilium"/>
    <property type="evidence" value="ECO:0007669"/>
    <property type="project" value="UniProtKB-SubCell"/>
</dbReference>
<dbReference type="SUPFAM" id="SSF56808">
    <property type="entry name" value="Ribosomal protein L1"/>
    <property type="match status" value="1"/>
</dbReference>
<evidence type="ECO:0000256" key="3">
    <source>
        <dbReference type="ARBA" id="ARBA00022490"/>
    </source>
</evidence>
<gene>
    <name evidence="8" type="ORF">FOZ63_008025</name>
</gene>
<evidence type="ECO:0000313" key="8">
    <source>
        <dbReference type="EMBL" id="KAF4733074.1"/>
    </source>
</evidence>
<organism evidence="8 9">
    <name type="scientific">Perkinsus olseni</name>
    <name type="common">Perkinsus atlanticus</name>
    <dbReference type="NCBI Taxonomy" id="32597"/>
    <lineage>
        <taxon>Eukaryota</taxon>
        <taxon>Sar</taxon>
        <taxon>Alveolata</taxon>
        <taxon>Perkinsozoa</taxon>
        <taxon>Perkinsea</taxon>
        <taxon>Perkinsida</taxon>
        <taxon>Perkinsidae</taxon>
        <taxon>Perkinsus</taxon>
    </lineage>
</organism>
<feature type="compositionally biased region" description="Low complexity" evidence="6">
    <location>
        <begin position="73"/>
        <end position="82"/>
    </location>
</feature>
<dbReference type="InterPro" id="IPR023674">
    <property type="entry name" value="Ribosomal_uL1-like"/>
</dbReference>
<reference evidence="8 9" key="1">
    <citation type="submission" date="2020-04" db="EMBL/GenBank/DDBJ databases">
        <title>Perkinsus olseni comparative genomics.</title>
        <authorList>
            <person name="Bogema D.R."/>
        </authorList>
    </citation>
    <scope>NUCLEOTIDE SEQUENCE [LARGE SCALE GENOMIC DNA]</scope>
    <source>
        <strain evidence="8 9">ATCC PRA-207</strain>
    </source>
</reference>
<dbReference type="EMBL" id="JABANO010017667">
    <property type="protein sequence ID" value="KAF4733074.1"/>
    <property type="molecule type" value="Genomic_DNA"/>
</dbReference>
<evidence type="ECO:0000313" key="9">
    <source>
        <dbReference type="Proteomes" id="UP000553632"/>
    </source>
</evidence>
<feature type="region of interest" description="Disordered" evidence="6">
    <location>
        <begin position="236"/>
        <end position="255"/>
    </location>
</feature>
<keyword evidence="9" id="KW-1185">Reference proteome</keyword>
<dbReference type="PANTHER" id="PTHR45912:SF3">
    <property type="entry name" value="CILIA- AND FLAGELLA-ASSOCIATED PROTEIN 47"/>
    <property type="match status" value="1"/>
</dbReference>
<comment type="caution">
    <text evidence="8">The sequence shown here is derived from an EMBL/GenBank/DDBJ whole genome shotgun (WGS) entry which is preliminary data.</text>
</comment>
<evidence type="ECO:0000256" key="4">
    <source>
        <dbReference type="ARBA" id="ARBA00023069"/>
    </source>
</evidence>
<dbReference type="InterPro" id="IPR053879">
    <property type="entry name" value="HYDIN_VesB_CFA65-like_Ig"/>
</dbReference>
<feature type="compositionally biased region" description="Basic residues" evidence="6">
    <location>
        <begin position="458"/>
        <end position="475"/>
    </location>
</feature>
<keyword evidence="3" id="KW-0963">Cytoplasm</keyword>